<evidence type="ECO:0000313" key="2">
    <source>
        <dbReference type="Proteomes" id="UP000714420"/>
    </source>
</evidence>
<dbReference type="InterPro" id="IPR010846">
    <property type="entry name" value="AmiA-like"/>
</dbReference>
<proteinExistence type="predicted"/>
<gene>
    <name evidence="1" type="ORF">HPS56_02900</name>
</gene>
<dbReference type="InterPro" id="IPR038765">
    <property type="entry name" value="Papain-like_cys_pep_sf"/>
</dbReference>
<dbReference type="SUPFAM" id="SSF54001">
    <property type="entry name" value="Cysteine proteinases"/>
    <property type="match status" value="1"/>
</dbReference>
<accession>A0ABX2AL39</accession>
<comment type="caution">
    <text evidence="1">The sequence shown here is derived from an EMBL/GenBank/DDBJ whole genome shotgun (WGS) entry which is preliminary data.</text>
</comment>
<dbReference type="EMBL" id="JABKKF010000002">
    <property type="protein sequence ID" value="NPD91307.1"/>
    <property type="molecule type" value="Genomic_DNA"/>
</dbReference>
<dbReference type="Gene3D" id="2.30.260.10">
    <property type="entry name" value="putative xylanase like domain"/>
    <property type="match status" value="1"/>
</dbReference>
<dbReference type="RefSeq" id="WP_172273577.1">
    <property type="nucleotide sequence ID" value="NZ_CASGMU010000002.1"/>
</dbReference>
<keyword evidence="2" id="KW-1185">Reference proteome</keyword>
<dbReference type="Gene3D" id="1.10.3670.10">
    <property type="entry name" value="Putative xylanase like domain"/>
    <property type="match status" value="1"/>
</dbReference>
<evidence type="ECO:0000313" key="1">
    <source>
        <dbReference type="EMBL" id="NPD91307.1"/>
    </source>
</evidence>
<name>A0ABX2AL39_9BACT</name>
<protein>
    <submittedName>
        <fullName evidence="1">DUF1460 domain-containing protein</fullName>
    </submittedName>
</protein>
<organism evidence="1 2">
    <name type="scientific">Xylanibacter muris</name>
    <dbReference type="NCBI Taxonomy" id="2736290"/>
    <lineage>
        <taxon>Bacteria</taxon>
        <taxon>Pseudomonadati</taxon>
        <taxon>Bacteroidota</taxon>
        <taxon>Bacteroidia</taxon>
        <taxon>Bacteroidales</taxon>
        <taxon>Prevotellaceae</taxon>
        <taxon>Xylanibacter</taxon>
    </lineage>
</organism>
<sequence>MSSIIQLLTTLFLFNVAADASRPVQGKIPVERATVYRHGGSSAAECTPIYSREDSIRVMELLAYAASLPDSVSVPVSVARRLTGVPYVASVLERGVTARGLKERMVVNLRELDCTTLVETVTAVTLCRRAGVKSFEGYVGMLEKLRYRDGCNSGYVSRLHYFTDWIKDNGKMGFVRETNCSGIPFNSVQTISLNYMTTHPQSYRALRENASLVPLIRKTEKALNGLQFRYIPKNMVAHSSVRKFVRDGDIIAITCRKAGLDIAHVGFAVWHEDGLHLLNASSIHHKVVEEPMTLSEYLKKHPSHTGIRVVRIL</sequence>
<dbReference type="Pfam" id="PF07313">
    <property type="entry name" value="AmiA-like"/>
    <property type="match status" value="1"/>
</dbReference>
<reference evidence="1 2" key="1">
    <citation type="submission" date="2020-05" db="EMBL/GenBank/DDBJ databases">
        <title>Distinct polysaccharide utilization as determinants for interspecies competition between intestinal Prevotella spp.</title>
        <authorList>
            <person name="Galvez E.J.C."/>
            <person name="Iljazovic A."/>
            <person name="Strowig T."/>
        </authorList>
    </citation>
    <scope>NUCLEOTIDE SEQUENCE [LARGE SCALE GENOMIC DNA]</scope>
    <source>
        <strain evidence="1 2">PMUR</strain>
    </source>
</reference>
<dbReference type="Proteomes" id="UP000714420">
    <property type="component" value="Unassembled WGS sequence"/>
</dbReference>